<gene>
    <name evidence="3" type="ORF">LCGC14_2031660</name>
</gene>
<sequence>MTIPKIGDVKIRYHRKIPKNAKIKTLTLIKEGGKWFCSFSLEIEDQEELKHNTKAAIGIDLGLEHFIYTSDNIHFDALKAYKSYAKNLKKLQRKLKKTTKRTNKYQRVLKALQKAHYRIKCKRVGYHHYLIGKILKDNDVIFYEDLDICNMVKKPKPIKDEKTDQY</sequence>
<feature type="non-terminal residue" evidence="3">
    <location>
        <position position="166"/>
    </location>
</feature>
<organism evidence="3">
    <name type="scientific">marine sediment metagenome</name>
    <dbReference type="NCBI Taxonomy" id="412755"/>
    <lineage>
        <taxon>unclassified sequences</taxon>
        <taxon>metagenomes</taxon>
        <taxon>ecological metagenomes</taxon>
    </lineage>
</organism>
<feature type="coiled-coil region" evidence="1">
    <location>
        <begin position="81"/>
        <end position="115"/>
    </location>
</feature>
<accession>A0A0F9HRK4</accession>
<dbReference type="NCBIfam" id="NF040570">
    <property type="entry name" value="guided_TnpB"/>
    <property type="match status" value="1"/>
</dbReference>
<dbReference type="AlphaFoldDB" id="A0A0F9HRK4"/>
<feature type="domain" description="Probable transposase IS891/IS1136/IS1341" evidence="2">
    <location>
        <begin position="39"/>
        <end position="153"/>
    </location>
</feature>
<dbReference type="InterPro" id="IPR001959">
    <property type="entry name" value="Transposase"/>
</dbReference>
<name>A0A0F9HRK4_9ZZZZ</name>
<dbReference type="Pfam" id="PF01385">
    <property type="entry name" value="OrfB_IS605"/>
    <property type="match status" value="1"/>
</dbReference>
<comment type="caution">
    <text evidence="3">The sequence shown here is derived from an EMBL/GenBank/DDBJ whole genome shotgun (WGS) entry which is preliminary data.</text>
</comment>
<proteinExistence type="predicted"/>
<evidence type="ECO:0000256" key="1">
    <source>
        <dbReference type="SAM" id="Coils"/>
    </source>
</evidence>
<protein>
    <recommendedName>
        <fullName evidence="2">Probable transposase IS891/IS1136/IS1341 domain-containing protein</fullName>
    </recommendedName>
</protein>
<dbReference type="EMBL" id="LAZR01023656">
    <property type="protein sequence ID" value="KKL77762.1"/>
    <property type="molecule type" value="Genomic_DNA"/>
</dbReference>
<evidence type="ECO:0000313" key="3">
    <source>
        <dbReference type="EMBL" id="KKL77762.1"/>
    </source>
</evidence>
<keyword evidence="1" id="KW-0175">Coiled coil</keyword>
<reference evidence="3" key="1">
    <citation type="journal article" date="2015" name="Nature">
        <title>Complex archaea that bridge the gap between prokaryotes and eukaryotes.</title>
        <authorList>
            <person name="Spang A."/>
            <person name="Saw J.H."/>
            <person name="Jorgensen S.L."/>
            <person name="Zaremba-Niedzwiedzka K."/>
            <person name="Martijn J."/>
            <person name="Lind A.E."/>
            <person name="van Eijk R."/>
            <person name="Schleper C."/>
            <person name="Guy L."/>
            <person name="Ettema T.J."/>
        </authorList>
    </citation>
    <scope>NUCLEOTIDE SEQUENCE</scope>
</reference>
<evidence type="ECO:0000259" key="2">
    <source>
        <dbReference type="Pfam" id="PF01385"/>
    </source>
</evidence>